<dbReference type="OrthoDB" id="2360869at2"/>
<sequence length="143" mass="16207">MKVDDLAQAIFTVNRHAKAAPDPKMLYTLKKLALEKLISEGKAKKEGLHFSKNPGKSQQKSDVLVAVGNYYFHIPPKKEDFQTLSHLGELDMNYRNPKTTMSLSTAKRLLSQYTNYSLTPPQSSMNTRRKTAPIFKPLGKSYF</sequence>
<dbReference type="InterPro" id="IPR025552">
    <property type="entry name" value="YkyB"/>
</dbReference>
<evidence type="ECO:0008006" key="3">
    <source>
        <dbReference type="Google" id="ProtNLM"/>
    </source>
</evidence>
<keyword evidence="2" id="KW-1185">Reference proteome</keyword>
<comment type="caution">
    <text evidence="1">The sequence shown here is derived from an EMBL/GenBank/DDBJ whole genome shotgun (WGS) entry which is preliminary data.</text>
</comment>
<dbReference type="AlphaFoldDB" id="A0A0M0LIM4"/>
<accession>A0A0M0LIM4</accession>
<organism evidence="1 2">
    <name type="scientific">Priestia koreensis</name>
    <dbReference type="NCBI Taxonomy" id="284581"/>
    <lineage>
        <taxon>Bacteria</taxon>
        <taxon>Bacillati</taxon>
        <taxon>Bacillota</taxon>
        <taxon>Bacilli</taxon>
        <taxon>Bacillales</taxon>
        <taxon>Bacillaceae</taxon>
        <taxon>Priestia</taxon>
    </lineage>
</organism>
<dbReference type="Pfam" id="PF14177">
    <property type="entry name" value="YkyB"/>
    <property type="match status" value="1"/>
</dbReference>
<name>A0A0M0LIM4_9BACI</name>
<evidence type="ECO:0000313" key="2">
    <source>
        <dbReference type="Proteomes" id="UP000037558"/>
    </source>
</evidence>
<gene>
    <name evidence="1" type="ORF">AMD01_02060</name>
</gene>
<dbReference type="EMBL" id="LILC01000002">
    <property type="protein sequence ID" value="KOO50925.1"/>
    <property type="molecule type" value="Genomic_DNA"/>
</dbReference>
<dbReference type="PATRIC" id="fig|284581.3.peg.676"/>
<reference evidence="2" key="1">
    <citation type="submission" date="2015-08" db="EMBL/GenBank/DDBJ databases">
        <title>Fjat-14210 dsm16467.</title>
        <authorList>
            <person name="Liu B."/>
            <person name="Wang J."/>
            <person name="Zhu Y."/>
            <person name="Liu G."/>
            <person name="Chen Q."/>
            <person name="Chen Z."/>
            <person name="Lan J."/>
            <person name="Che J."/>
            <person name="Ge C."/>
            <person name="Shi H."/>
            <person name="Pan Z."/>
            <person name="Liu X."/>
        </authorList>
    </citation>
    <scope>NUCLEOTIDE SEQUENCE [LARGE SCALE GENOMIC DNA]</scope>
    <source>
        <strain evidence="2">DSM 16467</strain>
    </source>
</reference>
<protein>
    <recommendedName>
        <fullName evidence="3">YkyB-like protein</fullName>
    </recommendedName>
</protein>
<evidence type="ECO:0000313" key="1">
    <source>
        <dbReference type="EMBL" id="KOO50925.1"/>
    </source>
</evidence>
<dbReference type="Proteomes" id="UP000037558">
    <property type="component" value="Unassembled WGS sequence"/>
</dbReference>
<dbReference type="STRING" id="284581.AMD01_02060"/>
<proteinExistence type="predicted"/>